<name>A0ABV7BMY9_9PROT</name>
<reference evidence="3" key="1">
    <citation type="journal article" date="2019" name="Int. J. Syst. Evol. Microbiol.">
        <title>The Global Catalogue of Microorganisms (GCM) 10K type strain sequencing project: providing services to taxonomists for standard genome sequencing and annotation.</title>
        <authorList>
            <consortium name="The Broad Institute Genomics Platform"/>
            <consortium name="The Broad Institute Genome Sequencing Center for Infectious Disease"/>
            <person name="Wu L."/>
            <person name="Ma J."/>
        </authorList>
    </citation>
    <scope>NUCLEOTIDE SEQUENCE [LARGE SCALE GENOMIC DNA]</scope>
    <source>
        <strain evidence="3">CGMCC 1.16855</strain>
    </source>
</reference>
<sequence>MRRALLALVLTALLAPAAGAQPALLALAGAELLAPHLSRAAPFPRPLAVAQALTAGDPGWQALLAPLEAVAPLGAPLPRQLAASFPAAAERAVLAEMGEAEPGRMQHWMAAAMRLGARFGARMGADDSPALAATAAAEALLDQGALAAADGVLATLQGPAAEALLPWRAQLARRLAADAAAAALAGLVAQRTGLSP</sequence>
<feature type="signal peptide" evidence="1">
    <location>
        <begin position="1"/>
        <end position="20"/>
    </location>
</feature>
<dbReference type="EMBL" id="JBHRSB010000001">
    <property type="protein sequence ID" value="MFC2999015.1"/>
    <property type="molecule type" value="Genomic_DNA"/>
</dbReference>
<gene>
    <name evidence="2" type="ORF">ACFOD3_03860</name>
</gene>
<keyword evidence="1" id="KW-0732">Signal</keyword>
<comment type="caution">
    <text evidence="2">The sequence shown here is derived from an EMBL/GenBank/DDBJ whole genome shotgun (WGS) entry which is preliminary data.</text>
</comment>
<dbReference type="RefSeq" id="WP_216834754.1">
    <property type="nucleotide sequence ID" value="NZ_JAFNJS010000001.1"/>
</dbReference>
<keyword evidence="3" id="KW-1185">Reference proteome</keyword>
<evidence type="ECO:0000256" key="1">
    <source>
        <dbReference type="SAM" id="SignalP"/>
    </source>
</evidence>
<evidence type="ECO:0000313" key="3">
    <source>
        <dbReference type="Proteomes" id="UP001595420"/>
    </source>
</evidence>
<feature type="chain" id="PRO_5045652021" evidence="1">
    <location>
        <begin position="21"/>
        <end position="196"/>
    </location>
</feature>
<organism evidence="2 3">
    <name type="scientific">Falsiroseomonas tokyonensis</name>
    <dbReference type="NCBI Taxonomy" id="430521"/>
    <lineage>
        <taxon>Bacteria</taxon>
        <taxon>Pseudomonadati</taxon>
        <taxon>Pseudomonadota</taxon>
        <taxon>Alphaproteobacteria</taxon>
        <taxon>Acetobacterales</taxon>
        <taxon>Roseomonadaceae</taxon>
        <taxon>Falsiroseomonas</taxon>
    </lineage>
</organism>
<proteinExistence type="predicted"/>
<protein>
    <submittedName>
        <fullName evidence="2">Uncharacterized protein</fullName>
    </submittedName>
</protein>
<dbReference type="Proteomes" id="UP001595420">
    <property type="component" value="Unassembled WGS sequence"/>
</dbReference>
<accession>A0ABV7BMY9</accession>
<evidence type="ECO:0000313" key="2">
    <source>
        <dbReference type="EMBL" id="MFC2999015.1"/>
    </source>
</evidence>